<accession>A0ABS4M9D6</accession>
<dbReference type="EMBL" id="JAGGLP010000043">
    <property type="protein sequence ID" value="MBP2056290.1"/>
    <property type="molecule type" value="Genomic_DNA"/>
</dbReference>
<gene>
    <name evidence="2" type="ORF">J2Z21_009308</name>
</gene>
<comment type="caution">
    <text evidence="2">The sequence shown here is derived from an EMBL/GenBank/DDBJ whole genome shotgun (WGS) entry which is preliminary data.</text>
</comment>
<proteinExistence type="predicted"/>
<evidence type="ECO:0000313" key="2">
    <source>
        <dbReference type="EMBL" id="MBP2056290.1"/>
    </source>
</evidence>
<reference evidence="2 3" key="1">
    <citation type="submission" date="2021-03" db="EMBL/GenBank/DDBJ databases">
        <title>Genomic Encyclopedia of Type Strains, Phase IV (KMG-IV): sequencing the most valuable type-strain genomes for metagenomic binning, comparative biology and taxonomic classification.</title>
        <authorList>
            <person name="Goeker M."/>
        </authorList>
    </citation>
    <scope>NUCLEOTIDE SEQUENCE [LARGE SCALE GENOMIC DNA]</scope>
    <source>
        <strain evidence="2 3">DSM 40499</strain>
    </source>
</reference>
<name>A0ABS4M9D6_9ACTN</name>
<evidence type="ECO:0000313" key="3">
    <source>
        <dbReference type="Proteomes" id="UP001519309"/>
    </source>
</evidence>
<feature type="region of interest" description="Disordered" evidence="1">
    <location>
        <begin position="1"/>
        <end position="25"/>
    </location>
</feature>
<protein>
    <submittedName>
        <fullName evidence="2">Transposase</fullName>
    </submittedName>
</protein>
<evidence type="ECO:0000256" key="1">
    <source>
        <dbReference type="SAM" id="MobiDB-lite"/>
    </source>
</evidence>
<organism evidence="2 3">
    <name type="scientific">Streptomyces griseochromogenes</name>
    <dbReference type="NCBI Taxonomy" id="68214"/>
    <lineage>
        <taxon>Bacteria</taxon>
        <taxon>Bacillati</taxon>
        <taxon>Actinomycetota</taxon>
        <taxon>Actinomycetes</taxon>
        <taxon>Kitasatosporales</taxon>
        <taxon>Streptomycetaceae</taxon>
        <taxon>Streptomyces</taxon>
    </lineage>
</organism>
<sequence>MRSVQRWHQAWEHGGRPALESKGQASRPKLSEALFAVLEQELARGPVAHGWPDQTWTLARIKTLIGRRFHKSQPFTCG</sequence>
<dbReference type="Proteomes" id="UP001519309">
    <property type="component" value="Unassembled WGS sequence"/>
</dbReference>
<keyword evidence="3" id="KW-1185">Reference proteome</keyword>